<dbReference type="RefSeq" id="WP_048862154.1">
    <property type="nucleotide sequence ID" value="NZ_BANB01000493.1"/>
</dbReference>
<dbReference type="EMBL" id="BANB01000493">
    <property type="protein sequence ID" value="GAN77881.1"/>
    <property type="molecule type" value="Genomic_DNA"/>
</dbReference>
<reference evidence="3 4" key="1">
    <citation type="submission" date="2012-11" db="EMBL/GenBank/DDBJ databases">
        <title>Whole genome sequence of Acidisphaera rubrifaciens HS-AP3.</title>
        <authorList>
            <person name="Azuma Y."/>
            <person name="Higashiura N."/>
            <person name="Hirakawa H."/>
            <person name="Matsushita K."/>
        </authorList>
    </citation>
    <scope>NUCLEOTIDE SEQUENCE [LARGE SCALE GENOMIC DNA]</scope>
    <source>
        <strain evidence="3 4">HS-AP3</strain>
    </source>
</reference>
<proteinExistence type="predicted"/>
<dbReference type="InterPro" id="IPR018968">
    <property type="entry name" value="Phasin"/>
</dbReference>
<dbReference type="Proteomes" id="UP000032680">
    <property type="component" value="Unassembled WGS sequence"/>
</dbReference>
<feature type="coiled-coil region" evidence="1">
    <location>
        <begin position="92"/>
        <end position="129"/>
    </location>
</feature>
<dbReference type="NCBIfam" id="TIGR01841">
    <property type="entry name" value="phasin"/>
    <property type="match status" value="1"/>
</dbReference>
<evidence type="ECO:0000313" key="3">
    <source>
        <dbReference type="EMBL" id="GAN77881.1"/>
    </source>
</evidence>
<sequence>MSDLPNPMKALSEFDFTKFFNEMKMPVMPGLDAFVASYRRNMETLSAANRVALEGAQMVARRHMEIMQQAMAELTETMKAVASVESAPAKAAKQAELLKQSYEHAVANLKELSDLIQHANNEAIALLNKRFAEAMDEVRTIMDKAAIKG</sequence>
<dbReference type="Pfam" id="PF09361">
    <property type="entry name" value="Phasin_2"/>
    <property type="match status" value="1"/>
</dbReference>
<gene>
    <name evidence="3" type="ORF">Asru_0493_03</name>
</gene>
<dbReference type="OrthoDB" id="9812006at2"/>
<comment type="caution">
    <text evidence="3">The sequence shown here is derived from an EMBL/GenBank/DDBJ whole genome shotgun (WGS) entry which is preliminary data.</text>
</comment>
<evidence type="ECO:0000256" key="1">
    <source>
        <dbReference type="SAM" id="Coils"/>
    </source>
</evidence>
<evidence type="ECO:0000313" key="4">
    <source>
        <dbReference type="Proteomes" id="UP000032680"/>
    </source>
</evidence>
<keyword evidence="4" id="KW-1185">Reference proteome</keyword>
<protein>
    <submittedName>
        <fullName evidence="3">Transcriptional regulator polyhydroxyalkanoate biosynthesis</fullName>
    </submittedName>
</protein>
<dbReference type="AlphaFoldDB" id="A0A0D6P945"/>
<name>A0A0D6P945_9PROT</name>
<feature type="domain" description="Phasin" evidence="2">
    <location>
        <begin position="33"/>
        <end position="131"/>
    </location>
</feature>
<accession>A0A0D6P945</accession>
<organism evidence="3 4">
    <name type="scientific">Acidisphaera rubrifaciens HS-AP3</name>
    <dbReference type="NCBI Taxonomy" id="1231350"/>
    <lineage>
        <taxon>Bacteria</taxon>
        <taxon>Pseudomonadati</taxon>
        <taxon>Pseudomonadota</taxon>
        <taxon>Alphaproteobacteria</taxon>
        <taxon>Acetobacterales</taxon>
        <taxon>Acetobacteraceae</taxon>
        <taxon>Acidisphaera</taxon>
    </lineage>
</organism>
<dbReference type="InterPro" id="IPR010127">
    <property type="entry name" value="Phasin_subfam-1"/>
</dbReference>
<keyword evidence="1" id="KW-0175">Coiled coil</keyword>
<evidence type="ECO:0000259" key="2">
    <source>
        <dbReference type="Pfam" id="PF09361"/>
    </source>
</evidence>